<sequence length="273" mass="32268">MKKIWAHALVKNEERYIWFAVMSVIDWVDKILIWDTGSNDKTLRIVKEIQKIKANKVIFRQCGEINKFEFPQLRQKMLEETKSDWVLTLDGDEIWWEDSIRKLTKLLSYKDTRWESIVVKTVNCVGDIYHFQGDEGARYEFLRKKGHFNLRAFSTKIPGLHAEGEHGRQGYFDEKGVPIQDRNGRVWLLPVSYLHMTHLTRSSSRNLDKNVMKRSAKIKYELGISFPLDFYYPEVFFKPKPLSVPSPWIKLSGFGLMKSYLETPLKYIKRKVL</sequence>
<dbReference type="InterPro" id="IPR029044">
    <property type="entry name" value="Nucleotide-diphossugar_trans"/>
</dbReference>
<organism evidence="2 3">
    <name type="scientific">Candidatus Woesebacteria bacterium RIFCSPHIGHO2_01_FULL_39_28</name>
    <dbReference type="NCBI Taxonomy" id="1802496"/>
    <lineage>
        <taxon>Bacteria</taxon>
        <taxon>Candidatus Woeseibacteriota</taxon>
    </lineage>
</organism>
<evidence type="ECO:0000313" key="2">
    <source>
        <dbReference type="EMBL" id="OGM24882.1"/>
    </source>
</evidence>
<dbReference type="InterPro" id="IPR001173">
    <property type="entry name" value="Glyco_trans_2-like"/>
</dbReference>
<dbReference type="PANTHER" id="PTHR43630">
    <property type="entry name" value="POLY-BETA-1,6-N-ACETYL-D-GLUCOSAMINE SYNTHASE"/>
    <property type="match status" value="1"/>
</dbReference>
<dbReference type="AlphaFoldDB" id="A0A1F7YC60"/>
<dbReference type="PANTHER" id="PTHR43630:SF2">
    <property type="entry name" value="GLYCOSYLTRANSFERASE"/>
    <property type="match status" value="1"/>
</dbReference>
<dbReference type="Gene3D" id="3.90.550.10">
    <property type="entry name" value="Spore Coat Polysaccharide Biosynthesis Protein SpsA, Chain A"/>
    <property type="match status" value="1"/>
</dbReference>
<dbReference type="SUPFAM" id="SSF53448">
    <property type="entry name" value="Nucleotide-diphospho-sugar transferases"/>
    <property type="match status" value="1"/>
</dbReference>
<reference evidence="2 3" key="1">
    <citation type="journal article" date="2016" name="Nat. Commun.">
        <title>Thousands of microbial genomes shed light on interconnected biogeochemical processes in an aquifer system.</title>
        <authorList>
            <person name="Anantharaman K."/>
            <person name="Brown C.T."/>
            <person name="Hug L.A."/>
            <person name="Sharon I."/>
            <person name="Castelle C.J."/>
            <person name="Probst A.J."/>
            <person name="Thomas B.C."/>
            <person name="Singh A."/>
            <person name="Wilkins M.J."/>
            <person name="Karaoz U."/>
            <person name="Brodie E.L."/>
            <person name="Williams K.H."/>
            <person name="Hubbard S.S."/>
            <person name="Banfield J.F."/>
        </authorList>
    </citation>
    <scope>NUCLEOTIDE SEQUENCE [LARGE SCALE GENOMIC DNA]</scope>
</reference>
<dbReference type="EMBL" id="MGGI01000025">
    <property type="protein sequence ID" value="OGM24882.1"/>
    <property type="molecule type" value="Genomic_DNA"/>
</dbReference>
<name>A0A1F7YC60_9BACT</name>
<evidence type="ECO:0000259" key="1">
    <source>
        <dbReference type="Pfam" id="PF00535"/>
    </source>
</evidence>
<comment type="caution">
    <text evidence="2">The sequence shown here is derived from an EMBL/GenBank/DDBJ whole genome shotgun (WGS) entry which is preliminary data.</text>
</comment>
<feature type="domain" description="Glycosyltransferase 2-like" evidence="1">
    <location>
        <begin position="10"/>
        <end position="114"/>
    </location>
</feature>
<accession>A0A1F7YC60</accession>
<proteinExistence type="predicted"/>
<dbReference type="Pfam" id="PF00535">
    <property type="entry name" value="Glycos_transf_2"/>
    <property type="match status" value="1"/>
</dbReference>
<dbReference type="Proteomes" id="UP000178851">
    <property type="component" value="Unassembled WGS sequence"/>
</dbReference>
<protein>
    <recommendedName>
        <fullName evidence="1">Glycosyltransferase 2-like domain-containing protein</fullName>
    </recommendedName>
</protein>
<evidence type="ECO:0000313" key="3">
    <source>
        <dbReference type="Proteomes" id="UP000178851"/>
    </source>
</evidence>
<gene>
    <name evidence="2" type="ORF">A2627_02845</name>
</gene>